<proteinExistence type="predicted"/>
<evidence type="ECO:0000313" key="2">
    <source>
        <dbReference type="Proteomes" id="UP000002595"/>
    </source>
</evidence>
<accession>A1RR77</accession>
<keyword evidence="2" id="KW-1185">Reference proteome</keyword>
<dbReference type="EMBL" id="CP000504">
    <property type="protein sequence ID" value="ABL87459.1"/>
    <property type="molecule type" value="Genomic_DNA"/>
</dbReference>
<evidence type="ECO:0000313" key="1">
    <source>
        <dbReference type="EMBL" id="ABL87459.1"/>
    </source>
</evidence>
<protein>
    <recommendedName>
        <fullName evidence="3">Zn finger protein</fullName>
    </recommendedName>
</protein>
<organism evidence="1 2">
    <name type="scientific">Pyrobaculum islandicum (strain DSM 4184 / JCM 9189 / GEO3)</name>
    <dbReference type="NCBI Taxonomy" id="384616"/>
    <lineage>
        <taxon>Archaea</taxon>
        <taxon>Thermoproteota</taxon>
        <taxon>Thermoprotei</taxon>
        <taxon>Thermoproteales</taxon>
        <taxon>Thermoproteaceae</taxon>
        <taxon>Pyrobaculum</taxon>
    </lineage>
</organism>
<name>A1RR77_PYRIL</name>
<dbReference type="STRING" id="384616.Pisl_0280"/>
<dbReference type="AlphaFoldDB" id="A1RR77"/>
<evidence type="ECO:0008006" key="3">
    <source>
        <dbReference type="Google" id="ProtNLM"/>
    </source>
</evidence>
<dbReference type="HOGENOM" id="CLU_3094253_0_0_2"/>
<sequence length="59" mass="6721">MYIFLGAMGQRTVVCPNCKRPVKPVECGRKNQTKRYVVVTYCCPKCGVELLTERLEIPT</sequence>
<dbReference type="eggNOG" id="arCOG05639">
    <property type="taxonomic scope" value="Archaea"/>
</dbReference>
<dbReference type="KEGG" id="pis:Pisl_0280"/>
<gene>
    <name evidence="1" type="ordered locus">Pisl_0280</name>
</gene>
<reference evidence="1" key="1">
    <citation type="submission" date="2006-12" db="EMBL/GenBank/DDBJ databases">
        <title>Complete sequence of Pyrobaculum islandicum DSM 4184.</title>
        <authorList>
            <person name="Copeland A."/>
            <person name="Lucas S."/>
            <person name="Lapidus A."/>
            <person name="Barry K."/>
            <person name="Detter J.C."/>
            <person name="Glavina del Rio T."/>
            <person name="Dalin E."/>
            <person name="Tice H."/>
            <person name="Pitluck S."/>
            <person name="Meincke L."/>
            <person name="Brettin T."/>
            <person name="Bruce D."/>
            <person name="Han C."/>
            <person name="Tapia R."/>
            <person name="Gilna P."/>
            <person name="Schmutz J."/>
            <person name="Larimer F."/>
            <person name="Land M."/>
            <person name="Hauser L."/>
            <person name="Kyrpides N."/>
            <person name="Mikhailova N."/>
            <person name="Cozen A.E."/>
            <person name="Fitz-Gibbon S.T."/>
            <person name="House C.H."/>
            <person name="Saltikov C."/>
            <person name="Lowe T."/>
            <person name="Richardson P."/>
        </authorList>
    </citation>
    <scope>NUCLEOTIDE SEQUENCE [LARGE SCALE GENOMIC DNA]</scope>
    <source>
        <strain evidence="1">DSM 4184</strain>
    </source>
</reference>
<dbReference type="Proteomes" id="UP000002595">
    <property type="component" value="Chromosome"/>
</dbReference>